<dbReference type="AlphaFoldDB" id="A0A1W1W424"/>
<dbReference type="PROSITE" id="PS51677">
    <property type="entry name" value="NODB"/>
    <property type="match status" value="1"/>
</dbReference>
<dbReference type="InterPro" id="IPR011330">
    <property type="entry name" value="Glyco_hydro/deAcase_b/a-brl"/>
</dbReference>
<protein>
    <submittedName>
        <fullName evidence="3">Polysaccharide deacetylase</fullName>
    </submittedName>
</protein>
<keyword evidence="4" id="KW-1185">Reference proteome</keyword>
<keyword evidence="1" id="KW-0732">Signal</keyword>
<evidence type="ECO:0000313" key="4">
    <source>
        <dbReference type="Proteomes" id="UP000192266"/>
    </source>
</evidence>
<dbReference type="Proteomes" id="UP000192266">
    <property type="component" value="Unassembled WGS sequence"/>
</dbReference>
<dbReference type="OrthoDB" id="9806342at2"/>
<dbReference type="InterPro" id="IPR051398">
    <property type="entry name" value="Polysacch_Deacetylase"/>
</dbReference>
<dbReference type="EMBL" id="FWWW01000098">
    <property type="protein sequence ID" value="SMC00131.1"/>
    <property type="molecule type" value="Genomic_DNA"/>
</dbReference>
<evidence type="ECO:0000259" key="2">
    <source>
        <dbReference type="PROSITE" id="PS51677"/>
    </source>
</evidence>
<organism evidence="3 4">
    <name type="scientific">Hymenobacter roseosalivarius DSM 11622</name>
    <dbReference type="NCBI Taxonomy" id="645990"/>
    <lineage>
        <taxon>Bacteria</taxon>
        <taxon>Pseudomonadati</taxon>
        <taxon>Bacteroidota</taxon>
        <taxon>Cytophagia</taxon>
        <taxon>Cytophagales</taxon>
        <taxon>Hymenobacteraceae</taxon>
        <taxon>Hymenobacter</taxon>
    </lineage>
</organism>
<gene>
    <name evidence="3" type="ORF">SAMN00120144_2530</name>
</gene>
<evidence type="ECO:0000256" key="1">
    <source>
        <dbReference type="ARBA" id="ARBA00022729"/>
    </source>
</evidence>
<name>A0A1W1W424_9BACT</name>
<dbReference type="InterPro" id="IPR002509">
    <property type="entry name" value="NODB_dom"/>
</dbReference>
<dbReference type="GO" id="GO:0005975">
    <property type="term" value="P:carbohydrate metabolic process"/>
    <property type="evidence" value="ECO:0007669"/>
    <property type="project" value="InterPro"/>
</dbReference>
<dbReference type="SUPFAM" id="SSF88713">
    <property type="entry name" value="Glycoside hydrolase/deacetylase"/>
    <property type="match status" value="1"/>
</dbReference>
<feature type="domain" description="NodB homology" evidence="2">
    <location>
        <begin position="19"/>
        <end position="237"/>
    </location>
</feature>
<reference evidence="3 4" key="1">
    <citation type="submission" date="2017-04" db="EMBL/GenBank/DDBJ databases">
        <authorList>
            <person name="Afonso C.L."/>
            <person name="Miller P.J."/>
            <person name="Scott M.A."/>
            <person name="Spackman E."/>
            <person name="Goraichik I."/>
            <person name="Dimitrov K.M."/>
            <person name="Suarez D.L."/>
            <person name="Swayne D.E."/>
        </authorList>
    </citation>
    <scope>NUCLEOTIDE SEQUENCE [LARGE SCALE GENOMIC DNA]</scope>
    <source>
        <strain evidence="3 4">DSM 11622</strain>
    </source>
</reference>
<dbReference type="PANTHER" id="PTHR34216:SF11">
    <property type="entry name" value="CHITOOLIGOSACCHARIDE DEACETYLASE"/>
    <property type="match status" value="1"/>
</dbReference>
<dbReference type="CDD" id="cd10967">
    <property type="entry name" value="CE4_GLA_like_6s"/>
    <property type="match status" value="1"/>
</dbReference>
<dbReference type="Gene3D" id="3.20.20.370">
    <property type="entry name" value="Glycoside hydrolase/deacetylase"/>
    <property type="match status" value="1"/>
</dbReference>
<proteinExistence type="predicted"/>
<dbReference type="Pfam" id="PF01522">
    <property type="entry name" value="Polysacc_deac_1"/>
    <property type="match status" value="1"/>
</dbReference>
<sequence>MSQSAAITQSTSTWNNKQCAVVLTYDDAIDVDLDNAIPALDSLKLRGTFYLIGSSPVVGRRLPEWRQAARRGHELGNHALMHPCDGSLPDRGFVTPDNDLSKYTLSRAVSEVLTMNTLLTAIDGKTARTFAYPCGDLQIGGVKFYDQLKNDFVAARGVTSILQTAAQVDLTNIDSYMINGQSGEYLIDLVKKAQQSRTVLVILFHGVGGGHSLNVDLKAHRQLLRYLKANEKDIWVAPMVEVAEKIKASQQGEAAKKPRG</sequence>
<accession>A0A1W1W424</accession>
<dbReference type="RefSeq" id="WP_084447537.1">
    <property type="nucleotide sequence ID" value="NZ_FWWW01000098.1"/>
</dbReference>
<dbReference type="PANTHER" id="PTHR34216">
    <property type="match status" value="1"/>
</dbReference>
<evidence type="ECO:0000313" key="3">
    <source>
        <dbReference type="EMBL" id="SMC00131.1"/>
    </source>
</evidence>
<dbReference type="GO" id="GO:0016810">
    <property type="term" value="F:hydrolase activity, acting on carbon-nitrogen (but not peptide) bonds"/>
    <property type="evidence" value="ECO:0007669"/>
    <property type="project" value="InterPro"/>
</dbReference>
<dbReference type="STRING" id="645990.SAMN00120144_2530"/>